<dbReference type="Gene3D" id="3.30.470.30">
    <property type="entry name" value="DNA ligase/mRNA capping enzyme"/>
    <property type="match status" value="1"/>
</dbReference>
<dbReference type="Pfam" id="PF04679">
    <property type="entry name" value="DNA_ligase_A_C"/>
    <property type="match status" value="1"/>
</dbReference>
<evidence type="ECO:0000256" key="1">
    <source>
        <dbReference type="ARBA" id="ARBA00007572"/>
    </source>
</evidence>
<dbReference type="InterPro" id="IPR012310">
    <property type="entry name" value="DNA_ligase_ATP-dep_cent"/>
</dbReference>
<dbReference type="GO" id="GO:0006310">
    <property type="term" value="P:DNA recombination"/>
    <property type="evidence" value="ECO:0007669"/>
    <property type="project" value="InterPro"/>
</dbReference>
<dbReference type="GO" id="GO:0005524">
    <property type="term" value="F:ATP binding"/>
    <property type="evidence" value="ECO:0007669"/>
    <property type="project" value="InterPro"/>
</dbReference>
<feature type="region of interest" description="Disordered" evidence="5">
    <location>
        <begin position="331"/>
        <end position="357"/>
    </location>
</feature>
<dbReference type="PANTHER" id="PTHR45674:SF4">
    <property type="entry name" value="DNA LIGASE 1"/>
    <property type="match status" value="1"/>
</dbReference>
<accession>A0A2W2HMQ7</accession>
<comment type="caution">
    <text evidence="7">The sequence shown here is derived from an EMBL/GenBank/DDBJ whole genome shotgun (WGS) entry which is preliminary data.</text>
</comment>
<dbReference type="CDD" id="cd07906">
    <property type="entry name" value="Adenylation_DNA_ligase_LigD_LigC"/>
    <property type="match status" value="1"/>
</dbReference>
<dbReference type="InterPro" id="IPR012309">
    <property type="entry name" value="DNA_ligase_ATP-dep_C"/>
</dbReference>
<feature type="domain" description="ATP-dependent DNA ligase family profile" evidence="6">
    <location>
        <begin position="138"/>
        <end position="258"/>
    </location>
</feature>
<dbReference type="Gene3D" id="3.30.1490.70">
    <property type="match status" value="1"/>
</dbReference>
<dbReference type="GO" id="GO:0006281">
    <property type="term" value="P:DNA repair"/>
    <property type="evidence" value="ECO:0007669"/>
    <property type="project" value="InterPro"/>
</dbReference>
<dbReference type="Gene3D" id="2.40.50.140">
    <property type="entry name" value="Nucleic acid-binding proteins"/>
    <property type="match status" value="1"/>
</dbReference>
<dbReference type="PROSITE" id="PS00697">
    <property type="entry name" value="DNA_LIGASE_A1"/>
    <property type="match status" value="1"/>
</dbReference>
<dbReference type="InterPro" id="IPR012340">
    <property type="entry name" value="NA-bd_OB-fold"/>
</dbReference>
<evidence type="ECO:0000259" key="6">
    <source>
        <dbReference type="PROSITE" id="PS50160"/>
    </source>
</evidence>
<evidence type="ECO:0000256" key="5">
    <source>
        <dbReference type="SAM" id="MobiDB-lite"/>
    </source>
</evidence>
<feature type="compositionally biased region" description="Basic and acidic residues" evidence="5">
    <location>
        <begin position="337"/>
        <end position="357"/>
    </location>
</feature>
<organism evidence="7 8">
    <name type="scientific">Spongiactinospora gelatinilytica</name>
    <dbReference type="NCBI Taxonomy" id="2666298"/>
    <lineage>
        <taxon>Bacteria</taxon>
        <taxon>Bacillati</taxon>
        <taxon>Actinomycetota</taxon>
        <taxon>Actinomycetes</taxon>
        <taxon>Streptosporangiales</taxon>
        <taxon>Streptosporangiaceae</taxon>
        <taxon>Spongiactinospora</taxon>
    </lineage>
</organism>
<proteinExistence type="inferred from homology"/>
<evidence type="ECO:0000256" key="3">
    <source>
        <dbReference type="ARBA" id="ARBA00022598"/>
    </source>
</evidence>
<sequence length="357" mass="39038">MRRSSGWPDPTRGAKRGYLGIYHRVSGLPVYAPMMAVLGSLPEAAAEDRFGFEMKWDGVRALAYVQGGAVKLVSRNAKDVTAAYPELAMMAGAVDGRDLVLDGEIVAFDDEGRPSFEALQPRMHQRRPARVAELVGAVPVTYLLFDVLHVNAEAVVGLPYTGRRELLENIVTPGARWQVPAWFSGTGAGARAVELSKEWRLEGVVAKRLDSPYRPGRRTAEWTKVKNLRTQEVIIGGWKPGAGRRTGMIGSLLLGVPDAQGRLVFAGHVGTGFTEAALRDLAGRLAPLRRDDPPFDGPVPREHAREAQWVEPVLVGEVRFGEWTGDGMMRHPAWRGLKPDKSPGEVRRENGEGRIAG</sequence>
<comment type="catalytic activity">
    <reaction evidence="4">
        <text>ATP + (deoxyribonucleotide)n-3'-hydroxyl + 5'-phospho-(deoxyribonucleotide)m = (deoxyribonucleotide)n+m + AMP + diphosphate.</text>
        <dbReference type="EC" id="6.5.1.1"/>
    </reaction>
</comment>
<evidence type="ECO:0000313" key="8">
    <source>
        <dbReference type="Proteomes" id="UP000248544"/>
    </source>
</evidence>
<dbReference type="InterPro" id="IPR050191">
    <property type="entry name" value="ATP-dep_DNA_ligase"/>
</dbReference>
<evidence type="ECO:0000256" key="2">
    <source>
        <dbReference type="ARBA" id="ARBA00012727"/>
    </source>
</evidence>
<dbReference type="SUPFAM" id="SSF56091">
    <property type="entry name" value="DNA ligase/mRNA capping enzyme, catalytic domain"/>
    <property type="match status" value="1"/>
</dbReference>
<evidence type="ECO:0000256" key="4">
    <source>
        <dbReference type="ARBA" id="ARBA00034003"/>
    </source>
</evidence>
<dbReference type="InterPro" id="IPR014146">
    <property type="entry name" value="LigD_ligase_dom"/>
</dbReference>
<dbReference type="EMBL" id="POUA01000031">
    <property type="protein sequence ID" value="PZG52925.1"/>
    <property type="molecule type" value="Genomic_DNA"/>
</dbReference>
<keyword evidence="3" id="KW-0436">Ligase</keyword>
<dbReference type="NCBIfam" id="TIGR02779">
    <property type="entry name" value="NHEJ_ligase_lig"/>
    <property type="match status" value="1"/>
</dbReference>
<dbReference type="AlphaFoldDB" id="A0A2W2HMQ7"/>
<evidence type="ECO:0000313" key="7">
    <source>
        <dbReference type="EMBL" id="PZG52925.1"/>
    </source>
</evidence>
<comment type="similarity">
    <text evidence="1">Belongs to the ATP-dependent DNA ligase family.</text>
</comment>
<dbReference type="PANTHER" id="PTHR45674">
    <property type="entry name" value="DNA LIGASE 1/3 FAMILY MEMBER"/>
    <property type="match status" value="1"/>
</dbReference>
<name>A0A2W2HMQ7_9ACTN</name>
<dbReference type="GO" id="GO:0003910">
    <property type="term" value="F:DNA ligase (ATP) activity"/>
    <property type="evidence" value="ECO:0007669"/>
    <property type="project" value="UniProtKB-EC"/>
</dbReference>
<dbReference type="CDD" id="cd07971">
    <property type="entry name" value="OBF_DNA_ligase_LigD"/>
    <property type="match status" value="1"/>
</dbReference>
<protein>
    <recommendedName>
        <fullName evidence="2">DNA ligase (ATP)</fullName>
        <ecNumber evidence="2">6.5.1.1</ecNumber>
    </recommendedName>
</protein>
<reference evidence="7 8" key="1">
    <citation type="submission" date="2018-01" db="EMBL/GenBank/DDBJ databases">
        <title>Draft genome sequence of Sphaerisporangium sp. 7K107.</title>
        <authorList>
            <person name="Sahin N."/>
            <person name="Saygin H."/>
            <person name="Ay H."/>
        </authorList>
    </citation>
    <scope>NUCLEOTIDE SEQUENCE [LARGE SCALE GENOMIC DNA]</scope>
    <source>
        <strain evidence="7 8">7K107</strain>
    </source>
</reference>
<dbReference type="Proteomes" id="UP000248544">
    <property type="component" value="Unassembled WGS sequence"/>
</dbReference>
<dbReference type="Pfam" id="PF01068">
    <property type="entry name" value="DNA_ligase_A_M"/>
    <property type="match status" value="1"/>
</dbReference>
<dbReference type="InterPro" id="IPR016059">
    <property type="entry name" value="DNA_ligase_ATP-dep_CS"/>
</dbReference>
<dbReference type="EC" id="6.5.1.1" evidence="2"/>
<gene>
    <name evidence="7" type="ORF">C1I98_06510</name>
</gene>
<dbReference type="PROSITE" id="PS50160">
    <property type="entry name" value="DNA_LIGASE_A3"/>
    <property type="match status" value="1"/>
</dbReference>
<dbReference type="SUPFAM" id="SSF50249">
    <property type="entry name" value="Nucleic acid-binding proteins"/>
    <property type="match status" value="1"/>
</dbReference>
<keyword evidence="8" id="KW-1185">Reference proteome</keyword>